<feature type="transmembrane region" description="Helical" evidence="1">
    <location>
        <begin position="37"/>
        <end position="55"/>
    </location>
</feature>
<keyword evidence="1" id="KW-0472">Membrane</keyword>
<evidence type="ECO:0000256" key="1">
    <source>
        <dbReference type="SAM" id="Phobius"/>
    </source>
</evidence>
<accession>A0A0B9GFU8</accession>
<keyword evidence="1" id="KW-0812">Transmembrane</keyword>
<dbReference type="Proteomes" id="UP000031278">
    <property type="component" value="Unassembled WGS sequence"/>
</dbReference>
<name>A0A0B9GFU8_9GAMM</name>
<sequence>MKKNYMTFIVTFVSVFCAITVKNYLLGAIYGASELHFLLDTLILLVIYLPIYFILTRLGKRFTVDE</sequence>
<gene>
    <name evidence="2" type="ORF">RJ45_11325</name>
</gene>
<reference evidence="2 3" key="1">
    <citation type="submission" date="2014-12" db="EMBL/GenBank/DDBJ databases">
        <title>Genome sequencing of Photobacterium gaetbulicola AD005a.</title>
        <authorList>
            <person name="Adrian T.G.S."/>
            <person name="Chan K.G."/>
        </authorList>
    </citation>
    <scope>NUCLEOTIDE SEQUENCE [LARGE SCALE GENOMIC DNA]</scope>
    <source>
        <strain evidence="2 3">AD005a</strain>
    </source>
</reference>
<organism evidence="2 3">
    <name type="scientific">Photobacterium gaetbulicola</name>
    <dbReference type="NCBI Taxonomy" id="1295392"/>
    <lineage>
        <taxon>Bacteria</taxon>
        <taxon>Pseudomonadati</taxon>
        <taxon>Pseudomonadota</taxon>
        <taxon>Gammaproteobacteria</taxon>
        <taxon>Vibrionales</taxon>
        <taxon>Vibrionaceae</taxon>
        <taxon>Photobacterium</taxon>
    </lineage>
</organism>
<keyword evidence="1" id="KW-1133">Transmembrane helix</keyword>
<dbReference type="EMBL" id="JWLZ01000154">
    <property type="protein sequence ID" value="KHT63615.1"/>
    <property type="molecule type" value="Genomic_DNA"/>
</dbReference>
<protein>
    <submittedName>
        <fullName evidence="2">Uncharacterized protein</fullName>
    </submittedName>
</protein>
<evidence type="ECO:0000313" key="3">
    <source>
        <dbReference type="Proteomes" id="UP000031278"/>
    </source>
</evidence>
<proteinExistence type="predicted"/>
<comment type="caution">
    <text evidence="2">The sequence shown here is derived from an EMBL/GenBank/DDBJ whole genome shotgun (WGS) entry which is preliminary data.</text>
</comment>
<dbReference type="AlphaFoldDB" id="A0A0B9GFU8"/>
<evidence type="ECO:0000313" key="2">
    <source>
        <dbReference type="EMBL" id="KHT63615.1"/>
    </source>
</evidence>